<keyword evidence="2" id="KW-1185">Reference proteome</keyword>
<dbReference type="EMBL" id="CP113521">
    <property type="protein sequence ID" value="WAJ31646.1"/>
    <property type="molecule type" value="Genomic_DNA"/>
</dbReference>
<sequence>MTLRYRKIAVRLEKNRNGQHGAWLLFLSPYSPDRNPKEMRIIEVGRAMQARMWSVYAGALQHHLGDKLDDAQAAQLAELLAALSRNS</sequence>
<reference evidence="1" key="1">
    <citation type="submission" date="2022-11" db="EMBL/GenBank/DDBJ databases">
        <title>beta-Carotene-producing bacterium, Jeongeuplla avenae sp. nov., alleviates the salt stress of Arabidopsis seedlings.</title>
        <authorList>
            <person name="Jiang L."/>
            <person name="Lee J."/>
        </authorList>
    </citation>
    <scope>NUCLEOTIDE SEQUENCE</scope>
    <source>
        <strain evidence="1">DY_R2A_6</strain>
    </source>
</reference>
<evidence type="ECO:0000313" key="1">
    <source>
        <dbReference type="EMBL" id="WAJ31646.1"/>
    </source>
</evidence>
<gene>
    <name evidence="1" type="ORF">OXU80_28485</name>
</gene>
<protein>
    <submittedName>
        <fullName evidence="1">Uncharacterized protein</fullName>
    </submittedName>
</protein>
<dbReference type="Proteomes" id="UP001163223">
    <property type="component" value="Plasmid unnamed1"/>
</dbReference>
<evidence type="ECO:0000313" key="2">
    <source>
        <dbReference type="Proteomes" id="UP001163223"/>
    </source>
</evidence>
<accession>A0ACD4NXZ4</accession>
<keyword evidence="1" id="KW-0614">Plasmid</keyword>
<proteinExistence type="predicted"/>
<geneLocation type="plasmid" evidence="1 2">
    <name>unnamed1</name>
</geneLocation>
<name>A0ACD4NXZ4_9HYPH</name>
<organism evidence="1 2">
    <name type="scientific">Antarcticirhabdus aurantiaca</name>
    <dbReference type="NCBI Taxonomy" id="2606717"/>
    <lineage>
        <taxon>Bacteria</taxon>
        <taxon>Pseudomonadati</taxon>
        <taxon>Pseudomonadota</taxon>
        <taxon>Alphaproteobacteria</taxon>
        <taxon>Hyphomicrobiales</taxon>
        <taxon>Aurantimonadaceae</taxon>
        <taxon>Antarcticirhabdus</taxon>
    </lineage>
</organism>